<dbReference type="AlphaFoldDB" id="A0A6A6X3E8"/>
<feature type="region of interest" description="Disordered" evidence="1">
    <location>
        <begin position="1"/>
        <end position="25"/>
    </location>
</feature>
<organism evidence="2 3">
    <name type="scientific">Melanomma pulvis-pyrius CBS 109.77</name>
    <dbReference type="NCBI Taxonomy" id="1314802"/>
    <lineage>
        <taxon>Eukaryota</taxon>
        <taxon>Fungi</taxon>
        <taxon>Dikarya</taxon>
        <taxon>Ascomycota</taxon>
        <taxon>Pezizomycotina</taxon>
        <taxon>Dothideomycetes</taxon>
        <taxon>Pleosporomycetidae</taxon>
        <taxon>Pleosporales</taxon>
        <taxon>Melanommataceae</taxon>
        <taxon>Melanomma</taxon>
    </lineage>
</organism>
<dbReference type="Proteomes" id="UP000799757">
    <property type="component" value="Unassembled WGS sequence"/>
</dbReference>
<dbReference type="EMBL" id="MU002057">
    <property type="protein sequence ID" value="KAF2790751.1"/>
    <property type="molecule type" value="Genomic_DNA"/>
</dbReference>
<name>A0A6A6X3E8_9PLEO</name>
<protein>
    <submittedName>
        <fullName evidence="2">Uncharacterized protein</fullName>
    </submittedName>
</protein>
<keyword evidence="3" id="KW-1185">Reference proteome</keyword>
<dbReference type="OrthoDB" id="5169850at2759"/>
<reference evidence="2" key="1">
    <citation type="journal article" date="2020" name="Stud. Mycol.">
        <title>101 Dothideomycetes genomes: a test case for predicting lifestyles and emergence of pathogens.</title>
        <authorList>
            <person name="Haridas S."/>
            <person name="Albert R."/>
            <person name="Binder M."/>
            <person name="Bloem J."/>
            <person name="Labutti K."/>
            <person name="Salamov A."/>
            <person name="Andreopoulos B."/>
            <person name="Baker S."/>
            <person name="Barry K."/>
            <person name="Bills G."/>
            <person name="Bluhm B."/>
            <person name="Cannon C."/>
            <person name="Castanera R."/>
            <person name="Culley D."/>
            <person name="Daum C."/>
            <person name="Ezra D."/>
            <person name="Gonzalez J."/>
            <person name="Henrissat B."/>
            <person name="Kuo A."/>
            <person name="Liang C."/>
            <person name="Lipzen A."/>
            <person name="Lutzoni F."/>
            <person name="Magnuson J."/>
            <person name="Mondo S."/>
            <person name="Nolan M."/>
            <person name="Ohm R."/>
            <person name="Pangilinan J."/>
            <person name="Park H.-J."/>
            <person name="Ramirez L."/>
            <person name="Alfaro M."/>
            <person name="Sun H."/>
            <person name="Tritt A."/>
            <person name="Yoshinaga Y."/>
            <person name="Zwiers L.-H."/>
            <person name="Turgeon B."/>
            <person name="Goodwin S."/>
            <person name="Spatafora J."/>
            <person name="Crous P."/>
            <person name="Grigoriev I."/>
        </authorList>
    </citation>
    <scope>NUCLEOTIDE SEQUENCE</scope>
    <source>
        <strain evidence="2">CBS 109.77</strain>
    </source>
</reference>
<evidence type="ECO:0000313" key="3">
    <source>
        <dbReference type="Proteomes" id="UP000799757"/>
    </source>
</evidence>
<sequence>MASTTTKPALNTSVPTPSNPSTLPPRFAIRRLEPKHSPWAAAIVMHSNLYHSPVWPIVYPTAITARLHKGMKSAAYLVDHQINSGMSFGVFDTEYAFKRPESAQQGGKLWWDETEPSVQEAAGPEAESARLLAQMDFPLVSVALSYDAIDPLDMARMAALIDTLPLFGELYHHLEILDPRAPADWKPDAARQVLMRNATSTRRDYEEHHLMSGTARWLMREAAAEGYRGVQIEALHDKVAWVWSHPEEPFRGSVVSQVDMATFVDEEGKKVFEPATQTGSKIFVHLKPAGGENGGT</sequence>
<proteinExistence type="predicted"/>
<feature type="compositionally biased region" description="Polar residues" evidence="1">
    <location>
        <begin position="1"/>
        <end position="21"/>
    </location>
</feature>
<accession>A0A6A6X3E8</accession>
<gene>
    <name evidence="2" type="ORF">K505DRAFT_327367</name>
</gene>
<evidence type="ECO:0000313" key="2">
    <source>
        <dbReference type="EMBL" id="KAF2790751.1"/>
    </source>
</evidence>
<evidence type="ECO:0000256" key="1">
    <source>
        <dbReference type="SAM" id="MobiDB-lite"/>
    </source>
</evidence>